<reference evidence="1 2" key="1">
    <citation type="journal article" date="2021" name="Hortic Res">
        <title>High-quality reference genome and annotation aids understanding of berry development for evergreen blueberry (Vaccinium darrowii).</title>
        <authorList>
            <person name="Yu J."/>
            <person name="Hulse-Kemp A.M."/>
            <person name="Babiker E."/>
            <person name="Staton M."/>
        </authorList>
    </citation>
    <scope>NUCLEOTIDE SEQUENCE [LARGE SCALE GENOMIC DNA]</scope>
    <source>
        <strain evidence="2">cv. NJ 8807/NJ 8810</strain>
        <tissue evidence="1">Young leaf</tissue>
    </source>
</reference>
<dbReference type="EMBL" id="CM037157">
    <property type="protein sequence ID" value="KAH7849589.1"/>
    <property type="molecule type" value="Genomic_DNA"/>
</dbReference>
<sequence length="224" mass="25032">MYLQASDTDDAIVAILRFHSGFFDHYLVNTVRMAGVGLHALESILATTDDEDSITVRANCQFNLVNFTFEDVETHESRNMAADIVAIPQYHVPFDDSIYRYEVVVGVPSEELRRIFVTLRNVGPGAAVVYITASKVRFYTIGQEITLTKENGECIIGGVKDDNEIICIPASLHKIDPILEASKLCGTVWLLYSTRRLTDSGRPPTMINCPIGLMANLCFYFIKE</sequence>
<dbReference type="Proteomes" id="UP000828048">
    <property type="component" value="Chromosome 7"/>
</dbReference>
<proteinExistence type="predicted"/>
<protein>
    <submittedName>
        <fullName evidence="1">Uncharacterized protein</fullName>
    </submittedName>
</protein>
<organism evidence="1 2">
    <name type="scientific">Vaccinium darrowii</name>
    <dbReference type="NCBI Taxonomy" id="229202"/>
    <lineage>
        <taxon>Eukaryota</taxon>
        <taxon>Viridiplantae</taxon>
        <taxon>Streptophyta</taxon>
        <taxon>Embryophyta</taxon>
        <taxon>Tracheophyta</taxon>
        <taxon>Spermatophyta</taxon>
        <taxon>Magnoliopsida</taxon>
        <taxon>eudicotyledons</taxon>
        <taxon>Gunneridae</taxon>
        <taxon>Pentapetalae</taxon>
        <taxon>asterids</taxon>
        <taxon>Ericales</taxon>
        <taxon>Ericaceae</taxon>
        <taxon>Vaccinioideae</taxon>
        <taxon>Vaccinieae</taxon>
        <taxon>Vaccinium</taxon>
    </lineage>
</organism>
<evidence type="ECO:0000313" key="2">
    <source>
        <dbReference type="Proteomes" id="UP000828048"/>
    </source>
</evidence>
<accession>A0ACB7Y9G0</accession>
<gene>
    <name evidence="1" type="ORF">Vadar_020060</name>
</gene>
<comment type="caution">
    <text evidence="1">The sequence shown here is derived from an EMBL/GenBank/DDBJ whole genome shotgun (WGS) entry which is preliminary data.</text>
</comment>
<evidence type="ECO:0000313" key="1">
    <source>
        <dbReference type="EMBL" id="KAH7849589.1"/>
    </source>
</evidence>
<keyword evidence="2" id="KW-1185">Reference proteome</keyword>
<name>A0ACB7Y9G0_9ERIC</name>